<evidence type="ECO:0000259" key="2">
    <source>
        <dbReference type="Pfam" id="PF07883"/>
    </source>
</evidence>
<name>A0AAU8DR17_9ACTN</name>
<protein>
    <submittedName>
        <fullName evidence="3">Cupin domain-containing protein</fullName>
    </submittedName>
</protein>
<dbReference type="Gene3D" id="2.60.120.10">
    <property type="entry name" value="Jelly Rolls"/>
    <property type="match status" value="1"/>
</dbReference>
<dbReference type="CDD" id="cd02233">
    <property type="entry name" value="cupin_HNL-like"/>
    <property type="match status" value="1"/>
</dbReference>
<dbReference type="InterPro" id="IPR047263">
    <property type="entry name" value="HNL-like_cupin"/>
</dbReference>
<dbReference type="AlphaFoldDB" id="A0AAU8DR17"/>
<organism evidence="3">
    <name type="scientific">Nakamurella sp. A5-74</name>
    <dbReference type="NCBI Taxonomy" id="3158264"/>
    <lineage>
        <taxon>Bacteria</taxon>
        <taxon>Bacillati</taxon>
        <taxon>Actinomycetota</taxon>
        <taxon>Actinomycetes</taxon>
        <taxon>Nakamurellales</taxon>
        <taxon>Nakamurellaceae</taxon>
        <taxon>Nakamurella</taxon>
    </lineage>
</organism>
<dbReference type="RefSeq" id="WP_353650229.1">
    <property type="nucleotide sequence ID" value="NZ_CP159218.1"/>
</dbReference>
<dbReference type="Pfam" id="PF07883">
    <property type="entry name" value="Cupin_2"/>
    <property type="match status" value="1"/>
</dbReference>
<dbReference type="PANTHER" id="PTHR43698:SF1">
    <property type="entry name" value="BLL4564 PROTEIN"/>
    <property type="match status" value="1"/>
</dbReference>
<gene>
    <name evidence="3" type="ORF">ABLG96_04580</name>
</gene>
<evidence type="ECO:0000256" key="1">
    <source>
        <dbReference type="SAM" id="MobiDB-lite"/>
    </source>
</evidence>
<feature type="domain" description="Cupin type-2" evidence="2">
    <location>
        <begin position="37"/>
        <end position="103"/>
    </location>
</feature>
<dbReference type="PANTHER" id="PTHR43698">
    <property type="entry name" value="RIBD C-TERMINAL DOMAIN CONTAINING PROTEIN"/>
    <property type="match status" value="1"/>
</dbReference>
<proteinExistence type="predicted"/>
<feature type="region of interest" description="Disordered" evidence="1">
    <location>
        <begin position="1"/>
        <end position="23"/>
    </location>
</feature>
<reference evidence="3" key="1">
    <citation type="submission" date="2024-05" db="EMBL/GenBank/DDBJ databases">
        <authorList>
            <person name="Cai S.Y."/>
            <person name="Jin L.M."/>
            <person name="Li H.R."/>
        </authorList>
    </citation>
    <scope>NUCLEOTIDE SEQUENCE</scope>
    <source>
        <strain evidence="3">A5-74</strain>
    </source>
</reference>
<evidence type="ECO:0000313" key="3">
    <source>
        <dbReference type="EMBL" id="XCG64616.1"/>
    </source>
</evidence>
<dbReference type="EMBL" id="CP159218">
    <property type="protein sequence ID" value="XCG64616.1"/>
    <property type="molecule type" value="Genomic_DNA"/>
</dbReference>
<dbReference type="InterPro" id="IPR014710">
    <property type="entry name" value="RmlC-like_jellyroll"/>
</dbReference>
<accession>A0AAU8DR17</accession>
<dbReference type="InterPro" id="IPR011051">
    <property type="entry name" value="RmlC_Cupin_sf"/>
</dbReference>
<dbReference type="InterPro" id="IPR013096">
    <property type="entry name" value="Cupin_2"/>
</dbReference>
<dbReference type="SUPFAM" id="SSF51182">
    <property type="entry name" value="RmlC-like cupins"/>
    <property type="match status" value="1"/>
</dbReference>
<sequence>MHTVDLAPRPLTGARFSGTVSGADHVPGSDPRLHVFMVEFAAGGRTAWHSHAHGQLLICTSGQGAVGTRDGRLLALHPGGAVWTEPGEEHWHGADPDGPMTHVAVQTRDLDDAGVLWGEPVSDARDAAIGPDTRIPE</sequence>